<sequence length="395" mass="43846">MSAPLMFIPVAVVLIASLSATPAASARVAPGLEPVKTTGFDAIAIPLVSFNSDQGFGYGAVGGMYLYAPGKKPYAHAISAQFFFSNRGVQNHSLKYDGPRLLGPLRVEGRLDYRREIRSPFFGAGNQSAPDFRGDVNNELYNFEKGTPGFWLRLRGHPFGDEHPLQSYVGYGWRHMRVEAYERSMLSMEKPLGMDGGNMGQLLAGFLWDTRDSESEPQRGGVEEFSLRVSGNATGNRYHYVGLTLSERRYFALSPRLTLAHRMTLDMLFGDVPFYEWSNTGGVNVSEGIGGMNSVRGIERNRFAGNIKAFMNTELRYQAARFQVLGQQLKVGAVAFVDLGRVWHPGVSDGKWWHWHPGVGGGLRFSRRAAVVRTDYAVSTGSGRQRFYVTFGHMF</sequence>
<comment type="subcellular location">
    <subcellularLocation>
        <location evidence="1">Membrane</location>
    </subcellularLocation>
</comment>
<dbReference type="Proteomes" id="UP000009026">
    <property type="component" value="Chromosome"/>
</dbReference>
<organism evidence="5 6">
    <name type="scientific">Pseudomyxococcus hansupus</name>
    <dbReference type="NCBI Taxonomy" id="1297742"/>
    <lineage>
        <taxon>Bacteria</taxon>
        <taxon>Pseudomonadati</taxon>
        <taxon>Myxococcota</taxon>
        <taxon>Myxococcia</taxon>
        <taxon>Myxococcales</taxon>
        <taxon>Cystobacterineae</taxon>
        <taxon>Myxococcaceae</taxon>
        <taxon>Pseudomyxococcus</taxon>
    </lineage>
</organism>
<keyword evidence="6" id="KW-1185">Reference proteome</keyword>
<dbReference type="AlphaFoldDB" id="A0A0H4XAQ0"/>
<evidence type="ECO:0000313" key="5">
    <source>
        <dbReference type="EMBL" id="AKQ64967.1"/>
    </source>
</evidence>
<feature type="chain" id="PRO_5005212529" evidence="3">
    <location>
        <begin position="27"/>
        <end position="395"/>
    </location>
</feature>
<dbReference type="KEGG" id="mym:A176_001879"/>
<reference evidence="5 6" key="1">
    <citation type="journal article" date="2016" name="PLoS ONE">
        <title>Complete Genome Sequence and Comparative Genomics of a Novel Myxobacterium Myxococcus hansupus.</title>
        <authorList>
            <person name="Sharma G."/>
            <person name="Narwani T."/>
            <person name="Subramanian S."/>
        </authorList>
    </citation>
    <scope>NUCLEOTIDE SEQUENCE [LARGE SCALE GENOMIC DNA]</scope>
    <source>
        <strain evidence="6">mixupus</strain>
    </source>
</reference>
<name>A0A0H4XAQ0_9BACT</name>
<feature type="domain" description="Bacterial surface antigen (D15)" evidence="4">
    <location>
        <begin position="90"/>
        <end position="395"/>
    </location>
</feature>
<dbReference type="eggNOG" id="COG4775">
    <property type="taxonomic scope" value="Bacteria"/>
</dbReference>
<dbReference type="RefSeq" id="WP_002634228.1">
    <property type="nucleotide sequence ID" value="NZ_CP012109.1"/>
</dbReference>
<evidence type="ECO:0000256" key="2">
    <source>
        <dbReference type="ARBA" id="ARBA00023136"/>
    </source>
</evidence>
<evidence type="ECO:0000256" key="1">
    <source>
        <dbReference type="ARBA" id="ARBA00004370"/>
    </source>
</evidence>
<proteinExistence type="predicted"/>
<dbReference type="GO" id="GO:0019867">
    <property type="term" value="C:outer membrane"/>
    <property type="evidence" value="ECO:0007669"/>
    <property type="project" value="InterPro"/>
</dbReference>
<dbReference type="EMBL" id="CP012109">
    <property type="protein sequence ID" value="AKQ64967.1"/>
    <property type="molecule type" value="Genomic_DNA"/>
</dbReference>
<dbReference type="Pfam" id="PF01103">
    <property type="entry name" value="Omp85"/>
    <property type="match status" value="1"/>
</dbReference>
<dbReference type="InterPro" id="IPR000184">
    <property type="entry name" value="Bac_surfAg_D15"/>
</dbReference>
<evidence type="ECO:0000313" key="6">
    <source>
        <dbReference type="Proteomes" id="UP000009026"/>
    </source>
</evidence>
<dbReference type="STRING" id="1297742.A176_001879"/>
<dbReference type="NCBIfam" id="NF047779">
    <property type="entry name" value="Omp85_fam"/>
    <property type="match status" value="1"/>
</dbReference>
<evidence type="ECO:0000256" key="3">
    <source>
        <dbReference type="SAM" id="SignalP"/>
    </source>
</evidence>
<dbReference type="Gene3D" id="2.40.160.50">
    <property type="entry name" value="membrane protein fhac: a member of the omp85/tpsb transporter family"/>
    <property type="match status" value="1"/>
</dbReference>
<evidence type="ECO:0000259" key="4">
    <source>
        <dbReference type="Pfam" id="PF01103"/>
    </source>
</evidence>
<keyword evidence="3" id="KW-0732">Signal</keyword>
<keyword evidence="2" id="KW-0472">Membrane</keyword>
<protein>
    <submittedName>
        <fullName evidence="5">Outer membrane protein</fullName>
    </submittedName>
</protein>
<accession>A0A0H4XAQ0</accession>
<dbReference type="PATRIC" id="fig|1297742.4.peg.1900"/>
<feature type="signal peptide" evidence="3">
    <location>
        <begin position="1"/>
        <end position="26"/>
    </location>
</feature>
<gene>
    <name evidence="5" type="ORF">A176_001879</name>
</gene>